<dbReference type="AlphaFoldDB" id="A0A1Y3MFQ1"/>
<comment type="caution">
    <text evidence="1">The sequence shown here is derived from an EMBL/GenBank/DDBJ whole genome shotgun (WGS) entry which is preliminary data.</text>
</comment>
<gene>
    <name evidence="1" type="ORF">BW425_17170</name>
</gene>
<evidence type="ECO:0000313" key="2">
    <source>
        <dbReference type="Proteomes" id="UP000195321"/>
    </source>
</evidence>
<dbReference type="Proteomes" id="UP000195321">
    <property type="component" value="Unassembled WGS sequence"/>
</dbReference>
<proteinExistence type="predicted"/>
<reference evidence="1 2" key="1">
    <citation type="submission" date="2017-02" db="EMBL/GenBank/DDBJ databases">
        <title>Bacillus pseudomycoides isolate FSL K6-0042.</title>
        <authorList>
            <person name="Kovac J."/>
        </authorList>
    </citation>
    <scope>NUCLEOTIDE SEQUENCE [LARGE SCALE GENOMIC DNA]</scope>
    <source>
        <strain evidence="1 2">FSL K6-0042</strain>
    </source>
</reference>
<protein>
    <submittedName>
        <fullName evidence="1">Uncharacterized protein</fullName>
    </submittedName>
</protein>
<sequence>MIHNELFIRNEQTVRLYQRIISDKLFSLHDKGDGKVLNVHINILAQLLYEAFKEIDLTNSPVVPVLIISNPVAVQSIYVPGIYTMNFVCDEFMYICDVDRLQNEVATLAIGYTIQHSRLERLLDEEVEKVLMYMVKRINKFLDIHGELTCSFEIAVKEDVLLYENNLSPVFLCQWIVNREE</sequence>
<name>A0A1Y3MFQ1_9BACI</name>
<dbReference type="EMBL" id="MWPX01000020">
    <property type="protein sequence ID" value="OUM47691.1"/>
    <property type="molecule type" value="Genomic_DNA"/>
</dbReference>
<organism evidence="1 2">
    <name type="scientific">Bacillus pseudomycoides</name>
    <dbReference type="NCBI Taxonomy" id="64104"/>
    <lineage>
        <taxon>Bacteria</taxon>
        <taxon>Bacillati</taxon>
        <taxon>Bacillota</taxon>
        <taxon>Bacilli</taxon>
        <taxon>Bacillales</taxon>
        <taxon>Bacillaceae</taxon>
        <taxon>Bacillus</taxon>
        <taxon>Bacillus cereus group</taxon>
    </lineage>
</organism>
<evidence type="ECO:0000313" key="1">
    <source>
        <dbReference type="EMBL" id="OUM47691.1"/>
    </source>
</evidence>
<accession>A0A1Y3MFQ1</accession>
<dbReference type="RefSeq" id="WP_016132170.1">
    <property type="nucleotide sequence ID" value="NZ_CP189809.1"/>
</dbReference>